<dbReference type="Pfam" id="PF00487">
    <property type="entry name" value="FA_desaturase"/>
    <property type="match status" value="1"/>
</dbReference>
<dbReference type="PANTHER" id="PTHR19353">
    <property type="entry name" value="FATTY ACID DESATURASE 2"/>
    <property type="match status" value="1"/>
</dbReference>
<proteinExistence type="predicted"/>
<gene>
    <name evidence="3" type="ordered locus">Hoch_5632</name>
</gene>
<keyword evidence="3" id="KW-0560">Oxidoreductase</keyword>
<name>D0LG84_HALO1</name>
<dbReference type="RefSeq" id="WP_012830701.1">
    <property type="nucleotide sequence ID" value="NC_013440.1"/>
</dbReference>
<keyword evidence="1" id="KW-1133">Transmembrane helix</keyword>
<dbReference type="eggNOG" id="COG3239">
    <property type="taxonomic scope" value="Bacteria"/>
</dbReference>
<feature type="transmembrane region" description="Helical" evidence="1">
    <location>
        <begin position="42"/>
        <end position="63"/>
    </location>
</feature>
<dbReference type="EC" id="1.14.19.3" evidence="3"/>
<protein>
    <submittedName>
        <fullName evidence="3">Linoleoyl-CoA desaturase</fullName>
        <ecNumber evidence="3">1.14.19.3</ecNumber>
    </submittedName>
</protein>
<feature type="domain" description="Fatty acid desaturase" evidence="2">
    <location>
        <begin position="66"/>
        <end position="339"/>
    </location>
</feature>
<dbReference type="PIRSF" id="PIRSF015921">
    <property type="entry name" value="FA_sphinglp_des"/>
    <property type="match status" value="1"/>
</dbReference>
<dbReference type="AlphaFoldDB" id="D0LG84"/>
<dbReference type="GO" id="GO:0016213">
    <property type="term" value="F:acyl-CoA 6-desaturase activity"/>
    <property type="evidence" value="ECO:0007669"/>
    <property type="project" value="UniProtKB-EC"/>
</dbReference>
<dbReference type="STRING" id="502025.Hoch_5632"/>
<feature type="transmembrane region" description="Helical" evidence="1">
    <location>
        <begin position="234"/>
        <end position="255"/>
    </location>
</feature>
<evidence type="ECO:0000313" key="4">
    <source>
        <dbReference type="Proteomes" id="UP000001880"/>
    </source>
</evidence>
<dbReference type="GO" id="GO:0016020">
    <property type="term" value="C:membrane"/>
    <property type="evidence" value="ECO:0007669"/>
    <property type="project" value="TreeGrafter"/>
</dbReference>
<dbReference type="KEGG" id="hoh:Hoch_5632"/>
<dbReference type="InterPro" id="IPR005804">
    <property type="entry name" value="FA_desaturase_dom"/>
</dbReference>
<keyword evidence="1" id="KW-0472">Membrane</keyword>
<evidence type="ECO:0000313" key="3">
    <source>
        <dbReference type="EMBL" id="ACY18109.1"/>
    </source>
</evidence>
<dbReference type="Proteomes" id="UP000001880">
    <property type="component" value="Chromosome"/>
</dbReference>
<feature type="transmembrane region" description="Helical" evidence="1">
    <location>
        <begin position="206"/>
        <end position="227"/>
    </location>
</feature>
<dbReference type="HOGENOM" id="CLU_030320_0_0_7"/>
<feature type="transmembrane region" description="Helical" evidence="1">
    <location>
        <begin position="165"/>
        <end position="182"/>
    </location>
</feature>
<dbReference type="CDD" id="cd03506">
    <property type="entry name" value="Delta6-FADS-like"/>
    <property type="match status" value="1"/>
</dbReference>
<sequence length="371" mass="41773">MSSDVRKRPHFLPHSALRRDLERRIDAYFQETGLSRDGGSWMVAKSLSIMAWAILSYIVLVFVASTWWMVVPAAVSLGLAIACIGFSIQHDGNHGAYSSSSRLNALATWSLDLIGGSSFVWRQKHNVLHHTFTNVGDVDDDIHAWPFLRLAPHQRRLWFHRFQHMYFPVLLGLFFTSKWAVWDDFHVLATGRIGEQKVPRPRGKNLAVMLLGKALFFTWALAIPLMLHSVAVVLPVYLLTTAVLGITLGVVFQLAHAVDETDFPEPAADTNRLSRPFLEHQLATTANFAPKNRVITWYVGGLNFQVEHHMFPKISHRHYPALSPIVREVCHEHGVPYIMHETMSGAFRSHLRYLARLGASPVVAINAVPAA</sequence>
<evidence type="ECO:0000259" key="2">
    <source>
        <dbReference type="Pfam" id="PF00487"/>
    </source>
</evidence>
<accession>D0LG84</accession>
<dbReference type="EMBL" id="CP001804">
    <property type="protein sequence ID" value="ACY18109.1"/>
    <property type="molecule type" value="Genomic_DNA"/>
</dbReference>
<dbReference type="InterPro" id="IPR012171">
    <property type="entry name" value="Fatty_acid_desaturase"/>
</dbReference>
<dbReference type="PANTHER" id="PTHR19353:SF19">
    <property type="entry name" value="DELTA(5) FATTY ACID DESATURASE C-RELATED"/>
    <property type="match status" value="1"/>
</dbReference>
<evidence type="ECO:0000256" key="1">
    <source>
        <dbReference type="SAM" id="Phobius"/>
    </source>
</evidence>
<keyword evidence="1" id="KW-0812">Transmembrane</keyword>
<dbReference type="GO" id="GO:0008610">
    <property type="term" value="P:lipid biosynthetic process"/>
    <property type="evidence" value="ECO:0007669"/>
    <property type="project" value="UniProtKB-ARBA"/>
</dbReference>
<organism evidence="3 4">
    <name type="scientific">Haliangium ochraceum (strain DSM 14365 / JCM 11303 / SMP-2)</name>
    <dbReference type="NCBI Taxonomy" id="502025"/>
    <lineage>
        <taxon>Bacteria</taxon>
        <taxon>Pseudomonadati</taxon>
        <taxon>Myxococcota</taxon>
        <taxon>Polyangia</taxon>
        <taxon>Haliangiales</taxon>
        <taxon>Kofleriaceae</taxon>
        <taxon>Haliangium</taxon>
    </lineage>
</organism>
<reference evidence="3 4" key="1">
    <citation type="journal article" date="2010" name="Stand. Genomic Sci.">
        <title>Complete genome sequence of Haliangium ochraceum type strain (SMP-2).</title>
        <authorList>
            <consortium name="US DOE Joint Genome Institute (JGI-PGF)"/>
            <person name="Ivanova N."/>
            <person name="Daum C."/>
            <person name="Lang E."/>
            <person name="Abt B."/>
            <person name="Kopitz M."/>
            <person name="Saunders E."/>
            <person name="Lapidus A."/>
            <person name="Lucas S."/>
            <person name="Glavina Del Rio T."/>
            <person name="Nolan M."/>
            <person name="Tice H."/>
            <person name="Copeland A."/>
            <person name="Cheng J.F."/>
            <person name="Chen F."/>
            <person name="Bruce D."/>
            <person name="Goodwin L."/>
            <person name="Pitluck S."/>
            <person name="Mavromatis K."/>
            <person name="Pati A."/>
            <person name="Mikhailova N."/>
            <person name="Chen A."/>
            <person name="Palaniappan K."/>
            <person name="Land M."/>
            <person name="Hauser L."/>
            <person name="Chang Y.J."/>
            <person name="Jeffries C.D."/>
            <person name="Detter J.C."/>
            <person name="Brettin T."/>
            <person name="Rohde M."/>
            <person name="Goker M."/>
            <person name="Bristow J."/>
            <person name="Markowitz V."/>
            <person name="Eisen J.A."/>
            <person name="Hugenholtz P."/>
            <person name="Kyrpides N.C."/>
            <person name="Klenk H.P."/>
        </authorList>
    </citation>
    <scope>NUCLEOTIDE SEQUENCE [LARGE SCALE GENOMIC DNA]</scope>
    <source>
        <strain evidence="4">DSM 14365 / CIP 107738 / JCM 11303 / AJ 13395 / SMP-2</strain>
    </source>
</reference>
<keyword evidence="4" id="KW-1185">Reference proteome</keyword>